<dbReference type="PANTHER" id="PTHR30244">
    <property type="entry name" value="TRANSAMINASE"/>
    <property type="match status" value="1"/>
</dbReference>
<organism evidence="6">
    <name type="scientific">Tuwongella immobilis</name>
    <dbReference type="NCBI Taxonomy" id="692036"/>
    <lineage>
        <taxon>Bacteria</taxon>
        <taxon>Pseudomonadati</taxon>
        <taxon>Planctomycetota</taxon>
        <taxon>Planctomycetia</taxon>
        <taxon>Gemmatales</taxon>
        <taxon>Gemmataceae</taxon>
        <taxon>Tuwongella</taxon>
    </lineage>
</organism>
<dbReference type="InterPro" id="IPR015422">
    <property type="entry name" value="PyrdxlP-dep_Trfase_small"/>
</dbReference>
<evidence type="ECO:0000313" key="6">
    <source>
        <dbReference type="EMBL" id="VIP03190.1"/>
    </source>
</evidence>
<evidence type="ECO:0000256" key="2">
    <source>
        <dbReference type="ARBA" id="ARBA00037999"/>
    </source>
</evidence>
<accession>A0A6C2YNI9</accession>
<comment type="similarity">
    <text evidence="2 5">Belongs to the DegT/DnrJ/EryC1 family.</text>
</comment>
<gene>
    <name evidence="6" type="ORF">GMBLW1_07700</name>
</gene>
<dbReference type="FunFam" id="3.40.640.10:FF:000089">
    <property type="entry name" value="Aminotransferase, DegT/DnrJ/EryC1/StrS family"/>
    <property type="match status" value="1"/>
</dbReference>
<feature type="active site" description="Proton acceptor" evidence="3">
    <location>
        <position position="189"/>
    </location>
</feature>
<keyword evidence="1 4" id="KW-0663">Pyridoxal phosphate</keyword>
<dbReference type="InterPro" id="IPR015424">
    <property type="entry name" value="PyrdxlP-dep_Trfase"/>
</dbReference>
<dbReference type="InParanoid" id="A0A6C2YNI9"/>
<dbReference type="GO" id="GO:0030170">
    <property type="term" value="F:pyridoxal phosphate binding"/>
    <property type="evidence" value="ECO:0007669"/>
    <property type="project" value="UniProtKB-ARBA"/>
</dbReference>
<dbReference type="AlphaFoldDB" id="A0A6C2YNI9"/>
<dbReference type="Gene3D" id="3.40.640.10">
    <property type="entry name" value="Type I PLP-dependent aspartate aminotransferase-like (Major domain)"/>
    <property type="match status" value="1"/>
</dbReference>
<dbReference type="EMBL" id="LR586016">
    <property type="protein sequence ID" value="VIP03190.1"/>
    <property type="molecule type" value="Genomic_DNA"/>
</dbReference>
<dbReference type="EMBL" id="LR593887">
    <property type="protein sequence ID" value="VTS03657.1"/>
    <property type="molecule type" value="Genomic_DNA"/>
</dbReference>
<dbReference type="SUPFAM" id="SSF53383">
    <property type="entry name" value="PLP-dependent transferases"/>
    <property type="match status" value="1"/>
</dbReference>
<sequence length="380" mass="41758">MASNSIPMCDLLSQYRMIQPEIEAAIARVLNSGQVINGPEVTAFEEEIAPACGSKFAVGCGSGTDAILLALAALQIGPGDEVILPPFTFFATVGSICRIGATPVFADIDPVTYNLSPEEVAKKITSRTKAIMPVHLYGQCADMAPLQDLAQSHNLHIIEDAAQSFGAEYQGRRCGGMGTIGSFSFYPSKNLGTYGDAGLCTTNSPELASRMKTLRNHGMEPKYFHKMIGWNARIDAIHAAILRVKLKYIEQWTVQRQAVAARYDEIIQNYRLNSYLDSPVAAPNRRHVWNQYVIRVADRDGLVAHLKANQIGCEIYYPLPLHLQECMQFLGHTPGDFPVSEAAARHVLALPMYPELSESLQVRVIESCSAFLRTTIRRAA</sequence>
<evidence type="ECO:0000256" key="3">
    <source>
        <dbReference type="PIRSR" id="PIRSR000390-1"/>
    </source>
</evidence>
<name>A0A6C2YNI9_9BACT</name>
<dbReference type="KEGG" id="tim:GMBLW1_07700"/>
<dbReference type="CDD" id="cd00616">
    <property type="entry name" value="AHBA_syn"/>
    <property type="match status" value="1"/>
</dbReference>
<dbReference type="PIRSF" id="PIRSF000390">
    <property type="entry name" value="PLP_StrS"/>
    <property type="match status" value="1"/>
</dbReference>
<feature type="modified residue" description="N6-(pyridoxal phosphate)lysine" evidence="4">
    <location>
        <position position="189"/>
    </location>
</feature>
<dbReference type="Pfam" id="PF01041">
    <property type="entry name" value="DegT_DnrJ_EryC1"/>
    <property type="match status" value="1"/>
</dbReference>
<dbReference type="GO" id="GO:0000271">
    <property type="term" value="P:polysaccharide biosynthetic process"/>
    <property type="evidence" value="ECO:0007669"/>
    <property type="project" value="TreeGrafter"/>
</dbReference>
<evidence type="ECO:0000313" key="7">
    <source>
        <dbReference type="Proteomes" id="UP000464378"/>
    </source>
</evidence>
<proteinExistence type="inferred from homology"/>
<dbReference type="InterPro" id="IPR015421">
    <property type="entry name" value="PyrdxlP-dep_Trfase_major"/>
</dbReference>
<dbReference type="Proteomes" id="UP000464378">
    <property type="component" value="Chromosome"/>
</dbReference>
<dbReference type="FunCoup" id="A0A6C2YNI9">
    <property type="interactions" value="473"/>
</dbReference>
<dbReference type="InterPro" id="IPR000653">
    <property type="entry name" value="DegT/StrS_aminotransferase"/>
</dbReference>
<evidence type="ECO:0000256" key="5">
    <source>
        <dbReference type="RuleBase" id="RU004508"/>
    </source>
</evidence>
<dbReference type="PANTHER" id="PTHR30244:SF36">
    <property type="entry name" value="3-OXO-GLUCOSE-6-PHOSPHATE:GLUTAMATE AMINOTRANSFERASE"/>
    <property type="match status" value="1"/>
</dbReference>
<keyword evidence="7" id="KW-1185">Reference proteome</keyword>
<reference evidence="6" key="1">
    <citation type="submission" date="2019-04" db="EMBL/GenBank/DDBJ databases">
        <authorList>
            <consortium name="Science for Life Laboratories"/>
        </authorList>
    </citation>
    <scope>NUCLEOTIDE SEQUENCE</scope>
    <source>
        <strain evidence="6">MBLW1</strain>
    </source>
</reference>
<dbReference type="GO" id="GO:0008483">
    <property type="term" value="F:transaminase activity"/>
    <property type="evidence" value="ECO:0007669"/>
    <property type="project" value="TreeGrafter"/>
</dbReference>
<dbReference type="RefSeq" id="WP_162658280.1">
    <property type="nucleotide sequence ID" value="NZ_LR593887.1"/>
</dbReference>
<evidence type="ECO:0000256" key="1">
    <source>
        <dbReference type="ARBA" id="ARBA00022898"/>
    </source>
</evidence>
<dbReference type="Gene3D" id="3.90.1150.10">
    <property type="entry name" value="Aspartate Aminotransferase, domain 1"/>
    <property type="match status" value="1"/>
</dbReference>
<evidence type="ECO:0000256" key="4">
    <source>
        <dbReference type="PIRSR" id="PIRSR000390-2"/>
    </source>
</evidence>
<protein>
    <submittedName>
        <fullName evidence="6">Uncharacterized protein</fullName>
    </submittedName>
</protein>